<protein>
    <submittedName>
        <fullName evidence="1">Uncharacterized protein</fullName>
    </submittedName>
</protein>
<dbReference type="AlphaFoldDB" id="A0A7G6Y858"/>
<organism evidence="1 2">
    <name type="scientific">Leifsonia shinshuensis</name>
    <dbReference type="NCBI Taxonomy" id="150026"/>
    <lineage>
        <taxon>Bacteria</taxon>
        <taxon>Bacillati</taxon>
        <taxon>Actinomycetota</taxon>
        <taxon>Actinomycetes</taxon>
        <taxon>Micrococcales</taxon>
        <taxon>Microbacteriaceae</taxon>
        <taxon>Leifsonia</taxon>
    </lineage>
</organism>
<dbReference type="RefSeq" id="WP_185277848.1">
    <property type="nucleotide sequence ID" value="NZ_CP043641.1"/>
</dbReference>
<dbReference type="Proteomes" id="UP000515511">
    <property type="component" value="Chromosome"/>
</dbReference>
<sequence>MTLVADTRTAPADLTGFRFAPGVRAALPAFRTRCTVVRLASLDNERLGVPRWYTLAEAWTDPGSPEDVLWSRNPVIDVDSNDPPEPVLATSAPVIVLGAGLGAIPWQRAVVDAVRALGARVLVVEMGHVIVPGYADIVTGGYGRESGGRLVSLLCRGDAD</sequence>
<name>A0A7G6Y858_9MICO</name>
<gene>
    <name evidence="1" type="ORF">F1C12_05760</name>
</gene>
<dbReference type="KEGG" id="lse:F1C12_05760"/>
<accession>A0A7G6Y858</accession>
<reference evidence="2" key="1">
    <citation type="submission" date="2019-09" db="EMBL/GenBank/DDBJ databases">
        <title>Antimicrobial potential of Antarctic Bacteria.</title>
        <authorList>
            <person name="Benaud N."/>
            <person name="Edwards R.J."/>
            <person name="Ferrari B.C."/>
        </authorList>
    </citation>
    <scope>NUCLEOTIDE SEQUENCE [LARGE SCALE GENOMIC DNA]</scope>
    <source>
        <strain evidence="2">INR9</strain>
    </source>
</reference>
<proteinExistence type="predicted"/>
<evidence type="ECO:0000313" key="1">
    <source>
        <dbReference type="EMBL" id="QNE34673.1"/>
    </source>
</evidence>
<dbReference type="EMBL" id="CP043641">
    <property type="protein sequence ID" value="QNE34673.1"/>
    <property type="molecule type" value="Genomic_DNA"/>
</dbReference>
<evidence type="ECO:0000313" key="2">
    <source>
        <dbReference type="Proteomes" id="UP000515511"/>
    </source>
</evidence>